<dbReference type="Pfam" id="PF11888">
    <property type="entry name" value="DUF3408"/>
    <property type="match status" value="1"/>
</dbReference>
<keyword evidence="5" id="KW-1185">Reference proteome</keyword>
<reference evidence="2 4" key="2">
    <citation type="submission" date="2020-03" db="EMBL/GenBank/DDBJ databases">
        <title>Genomic Encyclopedia of Type Strains, Phase IV (KMG-IV): sequencing the most valuable type-strain genomes for metagenomic binning, comparative biology and taxonomic classification.</title>
        <authorList>
            <person name="Goeker M."/>
        </authorList>
    </citation>
    <scope>NUCLEOTIDE SEQUENCE [LARGE SCALE GENOMIC DNA]</scope>
    <source>
        <strain evidence="2 4">DSM 105722</strain>
    </source>
</reference>
<dbReference type="AlphaFoldDB" id="A0A7X5YGF6"/>
<keyword evidence="1" id="KW-0812">Transmembrane</keyword>
<evidence type="ECO:0000313" key="3">
    <source>
        <dbReference type="EMBL" id="WOF11387.1"/>
    </source>
</evidence>
<protein>
    <submittedName>
        <fullName evidence="3">DUF3408 domain-containing protein</fullName>
    </submittedName>
</protein>
<keyword evidence="1" id="KW-0472">Membrane</keyword>
<dbReference type="Proteomes" id="UP001302374">
    <property type="component" value="Chromosome"/>
</dbReference>
<dbReference type="RefSeq" id="WP_071149227.1">
    <property type="nucleotide sequence ID" value="NZ_BMPA01000017.1"/>
</dbReference>
<organism evidence="2 4">
    <name type="scientific">Butyricimonas paravirosa</name>
    <dbReference type="NCBI Taxonomy" id="1472417"/>
    <lineage>
        <taxon>Bacteria</taxon>
        <taxon>Pseudomonadati</taxon>
        <taxon>Bacteroidota</taxon>
        <taxon>Bacteroidia</taxon>
        <taxon>Bacteroidales</taxon>
        <taxon>Odoribacteraceae</taxon>
        <taxon>Butyricimonas</taxon>
    </lineage>
</organism>
<dbReference type="EMBL" id="JAATLI010000018">
    <property type="protein sequence ID" value="NJC20466.1"/>
    <property type="molecule type" value="Genomic_DNA"/>
</dbReference>
<dbReference type="Proteomes" id="UP000576368">
    <property type="component" value="Unassembled WGS sequence"/>
</dbReference>
<evidence type="ECO:0000313" key="5">
    <source>
        <dbReference type="Proteomes" id="UP001302374"/>
    </source>
</evidence>
<name>A0A7X5YGF6_9BACT</name>
<evidence type="ECO:0000256" key="1">
    <source>
        <dbReference type="SAM" id="Phobius"/>
    </source>
</evidence>
<proteinExistence type="predicted"/>
<feature type="transmembrane region" description="Helical" evidence="1">
    <location>
        <begin position="6"/>
        <end position="26"/>
    </location>
</feature>
<gene>
    <name evidence="3" type="ORF">F1644_03455</name>
    <name evidence="2" type="ORF">GGR15_004118</name>
</gene>
<evidence type="ECO:0000313" key="4">
    <source>
        <dbReference type="Proteomes" id="UP000576368"/>
    </source>
</evidence>
<dbReference type="GeneID" id="86890323"/>
<dbReference type="EMBL" id="CP043839">
    <property type="protein sequence ID" value="WOF11387.1"/>
    <property type="molecule type" value="Genomic_DNA"/>
</dbReference>
<keyword evidence="1" id="KW-1133">Transmembrane helix</keyword>
<sequence length="151" mass="17523">MTQIIFQAIVACCCIYTAYRLSLFIFRRLFKGRKRGKDVRDVSGETADMTKTDNRDDDTSEITFEILKDISASRSPESGFYKSIYLVNYPVGNRIQVYINKENHSHIKRFLAVTAPEVPISGFVNRIIDEHLKKYEHEMSKLYTECITKPL</sequence>
<dbReference type="InterPro" id="IPR021823">
    <property type="entry name" value="DUF3408"/>
</dbReference>
<reference evidence="3 5" key="1">
    <citation type="submission" date="2019-09" db="EMBL/GenBank/DDBJ databases">
        <title>Butyricimonas paravirosa DSM 105722 (=214-4 = JCM 18677 = CCUG 65563).</title>
        <authorList>
            <person name="Le Roy T."/>
            <person name="Cani P.D."/>
        </authorList>
    </citation>
    <scope>NUCLEOTIDE SEQUENCE [LARGE SCALE GENOMIC DNA]</scope>
    <source>
        <strain evidence="3 5">DSM 105722</strain>
    </source>
</reference>
<accession>A0A7X5YGF6</accession>
<evidence type="ECO:0000313" key="2">
    <source>
        <dbReference type="EMBL" id="NJC20466.1"/>
    </source>
</evidence>